<dbReference type="InterPro" id="IPR031475">
    <property type="entry name" value="NBD_C"/>
</dbReference>
<sequence>MSDPAATGAFVGPDATAAPALRPGAAPESPATRPTAAFYGDDFTGSVDALLQFARGGWRGRLLVGVPTPAALARAARDADVIGIAGIARSLPTAEIEAEVRPALTALVGTGAAVIQYKACSTADSSPSIGSLGRVIEIGREVVGTRTVPLLFAQPDFGRYTVFGHHFAAEGGTVHRLDRQPTMSAHPSTPMTESDLARHLSAQTALPIGSVPYTAYRDAAALGAEIAGSPAAAVVLDAVDEGHVDLVGSAVAGLQRPVFAIGSGGLSLGIARAAHRTGHPLPRATPSRGAVLAVSGSRSARTRGQADAAAAAGWTVQPLPLRPDAEFIASVVSSLRGGTSVALTSDDADLTTLGARPVLVALAEAAAAVVDGAARAGAAGRVIVCGGDTSSRVTRLLGVESLSIAANPEGNIVLCTAHTPDAAIDGLELLLKGGQVGDVDLFERIRRLDTVGL</sequence>
<gene>
    <name evidence="10" type="ORF">SAMN05216554_1466</name>
</gene>
<evidence type="ECO:0000259" key="8">
    <source>
        <dbReference type="Pfam" id="PF07005"/>
    </source>
</evidence>
<evidence type="ECO:0000259" key="9">
    <source>
        <dbReference type="Pfam" id="PF17042"/>
    </source>
</evidence>
<keyword evidence="6" id="KW-0119">Carbohydrate metabolism</keyword>
<evidence type="ECO:0000256" key="6">
    <source>
        <dbReference type="ARBA" id="ARBA00023277"/>
    </source>
</evidence>
<keyword evidence="4" id="KW-0418">Kinase</keyword>
<dbReference type="Gene3D" id="3.40.980.20">
    <property type="entry name" value="Four-carbon acid sugar kinase, nucleotide binding domain"/>
    <property type="match status" value="1"/>
</dbReference>
<dbReference type="SUPFAM" id="SSF142764">
    <property type="entry name" value="YgbK-like"/>
    <property type="match status" value="1"/>
</dbReference>
<name>A0A1H3MMC4_9MICO</name>
<dbReference type="GO" id="GO:0016301">
    <property type="term" value="F:kinase activity"/>
    <property type="evidence" value="ECO:0007669"/>
    <property type="project" value="UniProtKB-KW"/>
</dbReference>
<dbReference type="InterPro" id="IPR037051">
    <property type="entry name" value="4-carb_acid_sugar_kinase_N_sf"/>
</dbReference>
<dbReference type="RefSeq" id="WP_245741331.1">
    <property type="nucleotide sequence ID" value="NZ_FNPZ01000001.1"/>
</dbReference>
<evidence type="ECO:0000256" key="3">
    <source>
        <dbReference type="ARBA" id="ARBA00022741"/>
    </source>
</evidence>
<dbReference type="Pfam" id="PF17042">
    <property type="entry name" value="NBD_C"/>
    <property type="match status" value="1"/>
</dbReference>
<accession>A0A1H3MMC4</accession>
<comment type="similarity">
    <text evidence="1">Belongs to the four-carbon acid sugar kinase family.</text>
</comment>
<dbReference type="STRING" id="381665.SAMN05216554_1466"/>
<evidence type="ECO:0000256" key="5">
    <source>
        <dbReference type="ARBA" id="ARBA00022840"/>
    </source>
</evidence>
<dbReference type="Gene3D" id="3.40.50.10840">
    <property type="entry name" value="Putative sugar-binding, N-terminal domain"/>
    <property type="match status" value="1"/>
</dbReference>
<feature type="region of interest" description="Disordered" evidence="7">
    <location>
        <begin position="1"/>
        <end position="33"/>
    </location>
</feature>
<keyword evidence="3" id="KW-0547">Nucleotide-binding</keyword>
<dbReference type="Pfam" id="PF07005">
    <property type="entry name" value="SBD_N"/>
    <property type="match status" value="1"/>
</dbReference>
<dbReference type="Proteomes" id="UP000198891">
    <property type="component" value="Unassembled WGS sequence"/>
</dbReference>
<feature type="domain" description="Four-carbon acid sugar kinase N-terminal" evidence="8">
    <location>
        <begin position="37"/>
        <end position="267"/>
    </location>
</feature>
<organism evidence="10 11">
    <name type="scientific">Herbiconiux ginsengi</name>
    <dbReference type="NCBI Taxonomy" id="381665"/>
    <lineage>
        <taxon>Bacteria</taxon>
        <taxon>Bacillati</taxon>
        <taxon>Actinomycetota</taxon>
        <taxon>Actinomycetes</taxon>
        <taxon>Micrococcales</taxon>
        <taxon>Microbacteriaceae</taxon>
        <taxon>Herbiconiux</taxon>
    </lineage>
</organism>
<feature type="domain" description="Four-carbon acid sugar kinase nucleotide binding" evidence="9">
    <location>
        <begin position="292"/>
        <end position="442"/>
    </location>
</feature>
<evidence type="ECO:0000313" key="10">
    <source>
        <dbReference type="EMBL" id="SDY77229.1"/>
    </source>
</evidence>
<evidence type="ECO:0000256" key="7">
    <source>
        <dbReference type="SAM" id="MobiDB-lite"/>
    </source>
</evidence>
<reference evidence="10 11" key="1">
    <citation type="submission" date="2016-10" db="EMBL/GenBank/DDBJ databases">
        <authorList>
            <person name="de Groot N.N."/>
        </authorList>
    </citation>
    <scope>NUCLEOTIDE SEQUENCE [LARGE SCALE GENOMIC DNA]</scope>
    <source>
        <strain evidence="10 11">CGMCC 4.3491</strain>
    </source>
</reference>
<dbReference type="GO" id="GO:0005524">
    <property type="term" value="F:ATP binding"/>
    <property type="evidence" value="ECO:0007669"/>
    <property type="project" value="UniProtKB-KW"/>
</dbReference>
<dbReference type="AlphaFoldDB" id="A0A1H3MMC4"/>
<evidence type="ECO:0000256" key="2">
    <source>
        <dbReference type="ARBA" id="ARBA00022679"/>
    </source>
</evidence>
<proteinExistence type="inferred from homology"/>
<protein>
    <submittedName>
        <fullName evidence="10">Uncharacterized conserved protein YgbK, DUF1537 family</fullName>
    </submittedName>
</protein>
<dbReference type="InterPro" id="IPR010737">
    <property type="entry name" value="4-carb_acid_sugar_kinase_N"/>
</dbReference>
<evidence type="ECO:0000313" key="11">
    <source>
        <dbReference type="Proteomes" id="UP000198891"/>
    </source>
</evidence>
<evidence type="ECO:0000256" key="4">
    <source>
        <dbReference type="ARBA" id="ARBA00022777"/>
    </source>
</evidence>
<dbReference type="InterPro" id="IPR042213">
    <property type="entry name" value="NBD_C_sf"/>
</dbReference>
<evidence type="ECO:0000256" key="1">
    <source>
        <dbReference type="ARBA" id="ARBA00005715"/>
    </source>
</evidence>
<dbReference type="EMBL" id="FNPZ01000001">
    <property type="protein sequence ID" value="SDY77229.1"/>
    <property type="molecule type" value="Genomic_DNA"/>
</dbReference>
<keyword evidence="11" id="KW-1185">Reference proteome</keyword>
<keyword evidence="5" id="KW-0067">ATP-binding</keyword>
<feature type="compositionally biased region" description="Low complexity" evidence="7">
    <location>
        <begin position="15"/>
        <end position="27"/>
    </location>
</feature>
<keyword evidence="2" id="KW-0808">Transferase</keyword>